<dbReference type="RefSeq" id="WP_150311363.1">
    <property type="nucleotide sequence ID" value="NZ_VMSO01000020.1"/>
</dbReference>
<protein>
    <recommendedName>
        <fullName evidence="3">SynChlorMet cassette protein ScmC</fullName>
    </recommendedName>
</protein>
<dbReference type="SUPFAM" id="SSF53795">
    <property type="entry name" value="PEP carboxykinase-like"/>
    <property type="match status" value="1"/>
</dbReference>
<evidence type="ECO:0000313" key="2">
    <source>
        <dbReference type="Proteomes" id="UP000322025"/>
    </source>
</evidence>
<evidence type="ECO:0008006" key="3">
    <source>
        <dbReference type="Google" id="ProtNLM"/>
    </source>
</evidence>
<sequence length="292" mass="33371">MDKHFCVGSFRFRLVCEREIDIPHNFSLFESSSHNSSEFTYHMTIADYFPSVEGTILARRPDLTVYGTDTGEARLIGIKGQSKPYALYRELSGQEAEVHLAAEAVDDLRFDPVFTSLFALERQMIRRDSMILHCAYIKYHGKAILFSAPSETGKSTQAGLWERYRGSETVNGDRALLRKIDGRWTACGWPVCGTSEICHLKDTPIHAVVMLRQGKENQVERFSPVQAFTQLYSQITVNQWNRDFVQRTAELIEDLVVHVPVWQLTCNISENAVRCLETVLFPEDISGRWDLL</sequence>
<dbReference type="EMBL" id="VMSO01000020">
    <property type="protein sequence ID" value="KAA8500640.1"/>
    <property type="molecule type" value="Genomic_DNA"/>
</dbReference>
<dbReference type="Gene3D" id="3.40.50.300">
    <property type="entry name" value="P-loop containing nucleotide triphosphate hydrolases"/>
    <property type="match status" value="1"/>
</dbReference>
<dbReference type="OrthoDB" id="384098at2"/>
<keyword evidence="2" id="KW-1185">Reference proteome</keyword>
<accession>A0A5M9HUI0</accession>
<dbReference type="AlphaFoldDB" id="A0A5M9HUI0"/>
<dbReference type="Proteomes" id="UP000322025">
    <property type="component" value="Unassembled WGS sequence"/>
</dbReference>
<name>A0A5M9HUI0_9FIRM</name>
<evidence type="ECO:0000313" key="1">
    <source>
        <dbReference type="EMBL" id="KAA8500640.1"/>
    </source>
</evidence>
<reference evidence="1" key="1">
    <citation type="submission" date="2019-07" db="EMBL/GenBank/DDBJ databases">
        <authorList>
            <person name="Wongkuna S."/>
            <person name="Scaria J."/>
        </authorList>
    </citation>
    <scope>NUCLEOTIDE SEQUENCE [LARGE SCALE GENOMIC DNA]</scope>
    <source>
        <strain evidence="1">SW178</strain>
    </source>
</reference>
<comment type="caution">
    <text evidence="1">The sequence shown here is derived from an EMBL/GenBank/DDBJ whole genome shotgun (WGS) entry which is preliminary data.</text>
</comment>
<organism evidence="1 2">
    <name type="scientific">Mediterraneibacter catenae</name>
    <dbReference type="NCBI Taxonomy" id="2594882"/>
    <lineage>
        <taxon>Bacteria</taxon>
        <taxon>Bacillati</taxon>
        <taxon>Bacillota</taxon>
        <taxon>Clostridia</taxon>
        <taxon>Lachnospirales</taxon>
        <taxon>Lachnospiraceae</taxon>
        <taxon>Mediterraneibacter</taxon>
    </lineage>
</organism>
<proteinExistence type="predicted"/>
<gene>
    <name evidence="1" type="ORF">FNY66_12525</name>
</gene>
<dbReference type="InterPro" id="IPR027417">
    <property type="entry name" value="P-loop_NTPase"/>
</dbReference>